<evidence type="ECO:0000313" key="1">
    <source>
        <dbReference type="EMBL" id="KAK0743673.1"/>
    </source>
</evidence>
<dbReference type="AlphaFoldDB" id="A0AA40EQJ2"/>
<accession>A0AA40EQJ2</accession>
<dbReference type="Proteomes" id="UP001172155">
    <property type="component" value="Unassembled WGS sequence"/>
</dbReference>
<keyword evidence="2" id="KW-1185">Reference proteome</keyword>
<dbReference type="EMBL" id="JAUKUD010000005">
    <property type="protein sequence ID" value="KAK0743673.1"/>
    <property type="molecule type" value="Genomic_DNA"/>
</dbReference>
<proteinExistence type="predicted"/>
<evidence type="ECO:0000313" key="2">
    <source>
        <dbReference type="Proteomes" id="UP001172155"/>
    </source>
</evidence>
<reference evidence="1" key="1">
    <citation type="submission" date="2023-06" db="EMBL/GenBank/DDBJ databases">
        <title>Genome-scale phylogeny and comparative genomics of the fungal order Sordariales.</title>
        <authorList>
            <consortium name="Lawrence Berkeley National Laboratory"/>
            <person name="Hensen N."/>
            <person name="Bonometti L."/>
            <person name="Westerberg I."/>
            <person name="Brannstrom I.O."/>
            <person name="Guillou S."/>
            <person name="Cros-Aarteil S."/>
            <person name="Calhoun S."/>
            <person name="Haridas S."/>
            <person name="Kuo A."/>
            <person name="Mondo S."/>
            <person name="Pangilinan J."/>
            <person name="Riley R."/>
            <person name="LaButti K."/>
            <person name="Andreopoulos B."/>
            <person name="Lipzen A."/>
            <person name="Chen C."/>
            <person name="Yanf M."/>
            <person name="Daum C."/>
            <person name="Ng V."/>
            <person name="Clum A."/>
            <person name="Steindorff A."/>
            <person name="Ohm R."/>
            <person name="Martin F."/>
            <person name="Silar P."/>
            <person name="Natvig D."/>
            <person name="Lalanne C."/>
            <person name="Gautier V."/>
            <person name="Ament-velasquez S.L."/>
            <person name="Kruys A."/>
            <person name="Hutchinson M.I."/>
            <person name="Powell A.J."/>
            <person name="Barry K."/>
            <person name="Miller A.N."/>
            <person name="Grigoriev I.V."/>
            <person name="Debuchy R."/>
            <person name="Gladieux P."/>
            <person name="Thoren M.H."/>
            <person name="Johannesson H."/>
        </authorList>
    </citation>
    <scope>NUCLEOTIDE SEQUENCE</scope>
    <source>
        <strain evidence="1">SMH3187-1</strain>
    </source>
</reference>
<organism evidence="1 2">
    <name type="scientific">Schizothecium vesticola</name>
    <dbReference type="NCBI Taxonomy" id="314040"/>
    <lineage>
        <taxon>Eukaryota</taxon>
        <taxon>Fungi</taxon>
        <taxon>Dikarya</taxon>
        <taxon>Ascomycota</taxon>
        <taxon>Pezizomycotina</taxon>
        <taxon>Sordariomycetes</taxon>
        <taxon>Sordariomycetidae</taxon>
        <taxon>Sordariales</taxon>
        <taxon>Schizotheciaceae</taxon>
        <taxon>Schizothecium</taxon>
    </lineage>
</organism>
<protein>
    <submittedName>
        <fullName evidence="1">Uncharacterized protein</fullName>
    </submittedName>
</protein>
<name>A0AA40EQJ2_9PEZI</name>
<sequence>MTWNSTDVVPFVPSPPQLPNRHPPSLLTTGPLPSFLSARASFSFPWREQYDQAGLLLAFHPPSPSNPKSPSPARWIKTGVEFYNGCPMLSTVSCDRWADWSVTPLPLAQGKGDGEVWTTVSVEKQNLDGHGWSLWVFQILEDGGKVPLREICWVSAMAARPEKEVEDGEGLVVRVRGMDVVWK</sequence>
<dbReference type="Gene3D" id="2.60.120.200">
    <property type="match status" value="1"/>
</dbReference>
<dbReference type="PANTHER" id="PTHR35332:SF2">
    <property type="entry name" value="REGULATION OF ENOLASE PROTEIN 1"/>
    <property type="match status" value="1"/>
</dbReference>
<dbReference type="PANTHER" id="PTHR35332">
    <property type="entry name" value="REGULATION OF ENOLASE PROTEIN 1"/>
    <property type="match status" value="1"/>
</dbReference>
<dbReference type="InterPro" id="IPR009784">
    <property type="entry name" value="DUF1349"/>
</dbReference>
<dbReference type="Pfam" id="PF07081">
    <property type="entry name" value="DUF1349"/>
    <property type="match status" value="1"/>
</dbReference>
<comment type="caution">
    <text evidence="1">The sequence shown here is derived from an EMBL/GenBank/DDBJ whole genome shotgun (WGS) entry which is preliminary data.</text>
</comment>
<gene>
    <name evidence="1" type="ORF">B0T18DRAFT_415674</name>
</gene>